<dbReference type="InterPro" id="IPR050763">
    <property type="entry name" value="ABC_transporter_ATP-binding"/>
</dbReference>
<dbReference type="InterPro" id="IPR003593">
    <property type="entry name" value="AAA+_ATPase"/>
</dbReference>
<evidence type="ECO:0000313" key="8">
    <source>
        <dbReference type="Proteomes" id="UP000527616"/>
    </source>
</evidence>
<dbReference type="SMART" id="SM00382">
    <property type="entry name" value="AAA"/>
    <property type="match status" value="1"/>
</dbReference>
<keyword evidence="5" id="KW-0046">Antibiotic resistance</keyword>
<sequence length="334" mass="34988">MSRSAVPRSVTPRSVGPEPDIAIRTEQLTKTYPGKRRQAPVTALAGLDLIVPAGTVHGLLGHNGAGKSTTVRILATLLSPTSGSARVAGHDVGADPAAVRSSIGLVGQYAAVDEPLTGRDNLLLFGRLAGLSPAGARARAGELLEQFRLTEAAARPVSGYSGGMRRRLDLAASLLTTPPVLFVDEPTTGLDPAGRRDVWSAVAELAQAGTTVLLTTQYLEEADRLADAITILRDGAVAAEGTPDQLKAELGGDRAEITFTDPEITDRALAALAHAERGDEPGVVRVPIADSTRDLIRICSTLDAERLEPDTLQLRHATLDDVFLTHTASEGAAR</sequence>
<name>A0A7Z0D6T7_9ACTN</name>
<evidence type="ECO:0000256" key="1">
    <source>
        <dbReference type="ARBA" id="ARBA00004202"/>
    </source>
</evidence>
<evidence type="ECO:0000256" key="3">
    <source>
        <dbReference type="ARBA" id="ARBA00022741"/>
    </source>
</evidence>
<evidence type="ECO:0000256" key="2">
    <source>
        <dbReference type="ARBA" id="ARBA00022448"/>
    </source>
</evidence>
<keyword evidence="8" id="KW-1185">Reference proteome</keyword>
<dbReference type="Proteomes" id="UP000527616">
    <property type="component" value="Unassembled WGS sequence"/>
</dbReference>
<protein>
    <submittedName>
        <fullName evidence="7">ABC-2 type transport system ATP-binding protein</fullName>
    </submittedName>
</protein>
<dbReference type="RefSeq" id="WP_179443964.1">
    <property type="nucleotide sequence ID" value="NZ_JACBZS010000001.1"/>
</dbReference>
<dbReference type="GO" id="GO:0005886">
    <property type="term" value="C:plasma membrane"/>
    <property type="evidence" value="ECO:0007669"/>
    <property type="project" value="UniProtKB-SubCell"/>
</dbReference>
<dbReference type="PROSITE" id="PS00211">
    <property type="entry name" value="ABC_TRANSPORTER_1"/>
    <property type="match status" value="1"/>
</dbReference>
<evidence type="ECO:0000256" key="4">
    <source>
        <dbReference type="ARBA" id="ARBA00022840"/>
    </source>
</evidence>
<organism evidence="7 8">
    <name type="scientific">Naumannella cuiyingiana</name>
    <dbReference type="NCBI Taxonomy" id="1347891"/>
    <lineage>
        <taxon>Bacteria</taxon>
        <taxon>Bacillati</taxon>
        <taxon>Actinomycetota</taxon>
        <taxon>Actinomycetes</taxon>
        <taxon>Propionibacteriales</taxon>
        <taxon>Propionibacteriaceae</taxon>
        <taxon>Naumannella</taxon>
    </lineage>
</organism>
<dbReference type="SUPFAM" id="SSF52540">
    <property type="entry name" value="P-loop containing nucleoside triphosphate hydrolases"/>
    <property type="match status" value="1"/>
</dbReference>
<comment type="subcellular location">
    <subcellularLocation>
        <location evidence="1">Cell membrane</location>
        <topology evidence="1">Peripheral membrane protein</topology>
    </subcellularLocation>
</comment>
<dbReference type="Gene3D" id="3.40.50.300">
    <property type="entry name" value="P-loop containing nucleotide triphosphate hydrolases"/>
    <property type="match status" value="1"/>
</dbReference>
<keyword evidence="2" id="KW-0813">Transport</keyword>
<dbReference type="EMBL" id="JACBZS010000001">
    <property type="protein sequence ID" value="NYI69957.1"/>
    <property type="molecule type" value="Genomic_DNA"/>
</dbReference>
<dbReference type="PANTHER" id="PTHR42711:SF19">
    <property type="entry name" value="DOXORUBICIN RESISTANCE ATP-BINDING PROTEIN DRRA"/>
    <property type="match status" value="1"/>
</dbReference>
<dbReference type="InterPro" id="IPR027417">
    <property type="entry name" value="P-loop_NTPase"/>
</dbReference>
<reference evidence="7 8" key="1">
    <citation type="submission" date="2020-07" db="EMBL/GenBank/DDBJ databases">
        <title>Sequencing the genomes of 1000 actinobacteria strains.</title>
        <authorList>
            <person name="Klenk H.-P."/>
        </authorList>
    </citation>
    <scope>NUCLEOTIDE SEQUENCE [LARGE SCALE GENOMIC DNA]</scope>
    <source>
        <strain evidence="7 8">DSM 103164</strain>
    </source>
</reference>
<dbReference type="GO" id="GO:0046677">
    <property type="term" value="P:response to antibiotic"/>
    <property type="evidence" value="ECO:0007669"/>
    <property type="project" value="UniProtKB-KW"/>
</dbReference>
<accession>A0A7Z0D6T7</accession>
<comment type="caution">
    <text evidence="7">The sequence shown here is derived from an EMBL/GenBank/DDBJ whole genome shotgun (WGS) entry which is preliminary data.</text>
</comment>
<proteinExistence type="predicted"/>
<dbReference type="GO" id="GO:0016887">
    <property type="term" value="F:ATP hydrolysis activity"/>
    <property type="evidence" value="ECO:0007669"/>
    <property type="project" value="InterPro"/>
</dbReference>
<gene>
    <name evidence="7" type="ORF">GGQ54_000517</name>
</gene>
<dbReference type="PANTHER" id="PTHR42711">
    <property type="entry name" value="ABC TRANSPORTER ATP-BINDING PROTEIN"/>
    <property type="match status" value="1"/>
</dbReference>
<keyword evidence="4 7" id="KW-0067">ATP-binding</keyword>
<dbReference type="PROSITE" id="PS50893">
    <property type="entry name" value="ABC_TRANSPORTER_2"/>
    <property type="match status" value="1"/>
</dbReference>
<evidence type="ECO:0000256" key="5">
    <source>
        <dbReference type="ARBA" id="ARBA00023251"/>
    </source>
</evidence>
<evidence type="ECO:0000313" key="7">
    <source>
        <dbReference type="EMBL" id="NYI69957.1"/>
    </source>
</evidence>
<dbReference type="InterPro" id="IPR003439">
    <property type="entry name" value="ABC_transporter-like_ATP-bd"/>
</dbReference>
<feature type="domain" description="ABC transporter" evidence="6">
    <location>
        <begin position="23"/>
        <end position="259"/>
    </location>
</feature>
<dbReference type="Pfam" id="PF00005">
    <property type="entry name" value="ABC_tran"/>
    <property type="match status" value="1"/>
</dbReference>
<keyword evidence="3" id="KW-0547">Nucleotide-binding</keyword>
<dbReference type="InterPro" id="IPR017871">
    <property type="entry name" value="ABC_transporter-like_CS"/>
</dbReference>
<dbReference type="GO" id="GO:0005524">
    <property type="term" value="F:ATP binding"/>
    <property type="evidence" value="ECO:0007669"/>
    <property type="project" value="UniProtKB-KW"/>
</dbReference>
<dbReference type="AlphaFoldDB" id="A0A7Z0D6T7"/>
<evidence type="ECO:0000259" key="6">
    <source>
        <dbReference type="PROSITE" id="PS50893"/>
    </source>
</evidence>